<sequence>MKTSSSSSSSSWLHTRTTSLSRRRHRKWRQGWYLVLSGVFMLAYLEVMRSYAPSAAPFPQHETDPGPSRNHQHHAVVSSSGTTNNNNNGRHLLQQQAAEGEIKKDPLFPKDIFTAAQLKKGAVVLHVFGVLYMFVALAIVCDEFFVPSLDVIIEKLDIAEDVAGATFMAAGGSAPELFTSAIGVFIAFSDVGNPDPPSESLKSTWRQFQGLPPSKVVHLFSSSAATFSFKVAVVDENGGSNNQSMAGTLGIHAMSILGILKEKLDYKQMGTSWFERRAKCYKGISTIVGSAVFNILFVIGMCAMFSRTVLNLTWWPFFRDCWFYSVALILLIIFFKDNRIQWWESLVLLIIYAAYVTFMKFNPQAEQVIKGFFNKNIVTRVRSTDELKSNSVDSRGGLPEAVKRVPTAMMHSGSKFRQGLLQLMIHSIDPLHQGKIDEKATQLARLKPVALADGKHGISNPALVADGACCCSSSSSSLNNHHHQHHQNGCRATDSTVSFCSATSSTALSDVQHLSVLAAATSSSSSSMMPNQPPSSLNNKPPHCAVCRCPHSHSFPVQHQHVSSNSFLPTSTSSSLQHQQLQPVLMDALPPVMVTVINVKTKHIDYINNEASNGRKLGANKRQDASSEDGAEEENQPLDMSWPSTNRKRISYVLLAPIVFPLWLTMPDTRKPSGKKYFVITFILSILWIAFFSYLMVWWTSTVGQTIGIADEVMGLTFLAAGTSIPDLMTSVIVARKGFGDMAVSSSVGSNIFDVCVGLPLPWILWSSVNAGLPVQVNSEGMACSIILLFSMLMLVFLSIVACKWRMNKALGIVMFLLYFAFVAVSLLFEYG</sequence>
<dbReference type="EMBL" id="CAJPEX010001448">
    <property type="protein sequence ID" value="CAG0919189.1"/>
    <property type="molecule type" value="Genomic_DNA"/>
</dbReference>
<dbReference type="EMBL" id="OA883485">
    <property type="protein sequence ID" value="CAD7279037.1"/>
    <property type="molecule type" value="Genomic_DNA"/>
</dbReference>
<evidence type="ECO:0000256" key="5">
    <source>
        <dbReference type="ARBA" id="ARBA00022692"/>
    </source>
</evidence>
<feature type="domain" description="Sodium/calcium exchanger membrane region" evidence="10">
    <location>
        <begin position="127"/>
        <end position="188"/>
    </location>
</feature>
<dbReference type="PANTHER" id="PTHR10846">
    <property type="entry name" value="SODIUM/POTASSIUM/CALCIUM EXCHANGER"/>
    <property type="match status" value="1"/>
</dbReference>
<keyword evidence="5 9" id="KW-0812">Transmembrane</keyword>
<feature type="region of interest" description="Disordered" evidence="8">
    <location>
        <begin position="615"/>
        <end position="642"/>
    </location>
</feature>
<dbReference type="PANTHER" id="PTHR10846:SF72">
    <property type="entry name" value="SODIUM_POTASSIUM_CALCIUM EXCHANGER NCKX30C"/>
    <property type="match status" value="1"/>
</dbReference>
<protein>
    <recommendedName>
        <fullName evidence="10">Sodium/calcium exchanger membrane region domain-containing protein</fullName>
    </recommendedName>
</protein>
<feature type="compositionally biased region" description="Low complexity" evidence="8">
    <location>
        <begin position="78"/>
        <end position="87"/>
    </location>
</feature>
<keyword evidence="12" id="KW-1185">Reference proteome</keyword>
<evidence type="ECO:0000256" key="3">
    <source>
        <dbReference type="ARBA" id="ARBA00022449"/>
    </source>
</evidence>
<feature type="transmembrane region" description="Helical" evidence="9">
    <location>
        <begin position="31"/>
        <end position="52"/>
    </location>
</feature>
<feature type="transmembrane region" description="Helical" evidence="9">
    <location>
        <begin position="786"/>
        <end position="803"/>
    </location>
</feature>
<dbReference type="GO" id="GO:0005886">
    <property type="term" value="C:plasma membrane"/>
    <property type="evidence" value="ECO:0007669"/>
    <property type="project" value="TreeGrafter"/>
</dbReference>
<evidence type="ECO:0000313" key="12">
    <source>
        <dbReference type="Proteomes" id="UP000678499"/>
    </source>
</evidence>
<evidence type="ECO:0000259" key="10">
    <source>
        <dbReference type="Pfam" id="PF01699"/>
    </source>
</evidence>
<feature type="domain" description="Sodium/calcium exchanger membrane region" evidence="10">
    <location>
        <begin position="679"/>
        <end position="827"/>
    </location>
</feature>
<dbReference type="Pfam" id="PF01699">
    <property type="entry name" value="Na_Ca_ex"/>
    <property type="match status" value="3"/>
</dbReference>
<keyword evidence="4" id="KW-0106">Calcium</keyword>
<feature type="transmembrane region" description="Helical" evidence="9">
    <location>
        <begin position="678"/>
        <end position="701"/>
    </location>
</feature>
<feature type="transmembrane region" description="Helical" evidence="9">
    <location>
        <begin position="342"/>
        <end position="361"/>
    </location>
</feature>
<dbReference type="GO" id="GO:0008273">
    <property type="term" value="F:calcium, potassium:sodium antiporter activity"/>
    <property type="evidence" value="ECO:0007669"/>
    <property type="project" value="TreeGrafter"/>
</dbReference>
<name>A0A7R9BRX3_9CRUS</name>
<dbReference type="Proteomes" id="UP000678499">
    <property type="component" value="Unassembled WGS sequence"/>
</dbReference>
<feature type="transmembrane region" description="Helical" evidence="9">
    <location>
        <begin position="650"/>
        <end position="666"/>
    </location>
</feature>
<dbReference type="AlphaFoldDB" id="A0A7R9BRX3"/>
<comment type="subcellular location">
    <subcellularLocation>
        <location evidence="1">Membrane</location>
        <topology evidence="1">Multi-pass membrane protein</topology>
    </subcellularLocation>
</comment>
<feature type="domain" description="Sodium/calcium exchanger membrane region" evidence="10">
    <location>
        <begin position="283"/>
        <end position="359"/>
    </location>
</feature>
<dbReference type="OrthoDB" id="2127281at2759"/>
<keyword evidence="4" id="KW-0109">Calcium transport</keyword>
<keyword evidence="3" id="KW-0050">Antiport</keyword>
<reference evidence="11" key="1">
    <citation type="submission" date="2020-11" db="EMBL/GenBank/DDBJ databases">
        <authorList>
            <person name="Tran Van P."/>
        </authorList>
    </citation>
    <scope>NUCLEOTIDE SEQUENCE</scope>
</reference>
<evidence type="ECO:0000256" key="1">
    <source>
        <dbReference type="ARBA" id="ARBA00004141"/>
    </source>
</evidence>
<feature type="region of interest" description="Disordered" evidence="8">
    <location>
        <begin position="58"/>
        <end position="87"/>
    </location>
</feature>
<dbReference type="InterPro" id="IPR004481">
    <property type="entry name" value="K/Na/Ca-exchanger"/>
</dbReference>
<keyword evidence="4" id="KW-0406">Ion transport</keyword>
<feature type="transmembrane region" description="Helical" evidence="9">
    <location>
        <begin position="810"/>
        <end position="829"/>
    </location>
</feature>
<keyword evidence="4" id="KW-0813">Transport</keyword>
<evidence type="ECO:0000256" key="8">
    <source>
        <dbReference type="SAM" id="MobiDB-lite"/>
    </source>
</evidence>
<organism evidence="11">
    <name type="scientific">Notodromas monacha</name>
    <dbReference type="NCBI Taxonomy" id="399045"/>
    <lineage>
        <taxon>Eukaryota</taxon>
        <taxon>Metazoa</taxon>
        <taxon>Ecdysozoa</taxon>
        <taxon>Arthropoda</taxon>
        <taxon>Crustacea</taxon>
        <taxon>Oligostraca</taxon>
        <taxon>Ostracoda</taxon>
        <taxon>Podocopa</taxon>
        <taxon>Podocopida</taxon>
        <taxon>Cypridocopina</taxon>
        <taxon>Cypridoidea</taxon>
        <taxon>Cyprididae</taxon>
        <taxon>Notodromas</taxon>
    </lineage>
</organism>
<evidence type="ECO:0000256" key="7">
    <source>
        <dbReference type="ARBA" id="ARBA00023136"/>
    </source>
</evidence>
<dbReference type="InterPro" id="IPR044880">
    <property type="entry name" value="NCX_ion-bd_dom_sf"/>
</dbReference>
<evidence type="ECO:0000313" key="11">
    <source>
        <dbReference type="EMBL" id="CAD7279037.1"/>
    </source>
</evidence>
<evidence type="ECO:0000256" key="9">
    <source>
        <dbReference type="SAM" id="Phobius"/>
    </source>
</evidence>
<gene>
    <name evidence="11" type="ORF">NMOB1V02_LOCUS6723</name>
</gene>
<feature type="transmembrane region" description="Helical" evidence="9">
    <location>
        <begin position="713"/>
        <end position="735"/>
    </location>
</feature>
<evidence type="ECO:0000256" key="6">
    <source>
        <dbReference type="ARBA" id="ARBA00022989"/>
    </source>
</evidence>
<evidence type="ECO:0000256" key="2">
    <source>
        <dbReference type="ARBA" id="ARBA00005364"/>
    </source>
</evidence>
<feature type="region of interest" description="Disordered" evidence="8">
    <location>
        <begin position="1"/>
        <end position="20"/>
    </location>
</feature>
<keyword evidence="6 9" id="KW-1133">Transmembrane helix</keyword>
<dbReference type="NCBIfam" id="TIGR00367">
    <property type="entry name" value="calcium/sodium antiporter"/>
    <property type="match status" value="1"/>
</dbReference>
<keyword evidence="7 9" id="KW-0472">Membrane</keyword>
<evidence type="ECO:0000256" key="4">
    <source>
        <dbReference type="ARBA" id="ARBA00022568"/>
    </source>
</evidence>
<accession>A0A7R9BRX3</accession>
<dbReference type="GO" id="GO:0005262">
    <property type="term" value="F:calcium channel activity"/>
    <property type="evidence" value="ECO:0007669"/>
    <property type="project" value="TreeGrafter"/>
</dbReference>
<comment type="similarity">
    <text evidence="2">Belongs to the Ca(2+):cation antiporter (CaCA) (TC 2.A.19) family. SLC24A subfamily.</text>
</comment>
<dbReference type="InterPro" id="IPR004837">
    <property type="entry name" value="NaCa_Exmemb"/>
</dbReference>
<feature type="compositionally biased region" description="Acidic residues" evidence="8">
    <location>
        <begin position="626"/>
        <end position="636"/>
    </location>
</feature>
<feature type="transmembrane region" description="Helical" evidence="9">
    <location>
        <begin position="747"/>
        <end position="766"/>
    </location>
</feature>
<feature type="transmembrane region" description="Helical" evidence="9">
    <location>
        <begin position="123"/>
        <end position="146"/>
    </location>
</feature>
<dbReference type="FunFam" id="1.20.1420.30:FF:000002">
    <property type="entry name" value="Sodium/potassium/calcium exchanger 2 isoform 1"/>
    <property type="match status" value="1"/>
</dbReference>
<dbReference type="Gene3D" id="1.20.1420.30">
    <property type="entry name" value="NCX, central ion-binding region"/>
    <property type="match status" value="2"/>
</dbReference>
<dbReference type="GO" id="GO:0006874">
    <property type="term" value="P:intracellular calcium ion homeostasis"/>
    <property type="evidence" value="ECO:0007669"/>
    <property type="project" value="TreeGrafter"/>
</dbReference>
<feature type="transmembrane region" description="Helical" evidence="9">
    <location>
        <begin position="312"/>
        <end position="335"/>
    </location>
</feature>
<feature type="non-terminal residue" evidence="11">
    <location>
        <position position="1"/>
    </location>
</feature>
<proteinExistence type="inferred from homology"/>
<feature type="transmembrane region" description="Helical" evidence="9">
    <location>
        <begin position="284"/>
        <end position="306"/>
    </location>
</feature>